<dbReference type="RefSeq" id="WP_317979453.1">
    <property type="nucleotide sequence ID" value="NZ_BTCL01000004.1"/>
</dbReference>
<gene>
    <name evidence="2" type="ORF">PghCCS26_15960</name>
</gene>
<keyword evidence="3" id="KW-1185">Reference proteome</keyword>
<evidence type="ECO:0000313" key="2">
    <source>
        <dbReference type="EMBL" id="GMK44468.1"/>
    </source>
</evidence>
<dbReference type="EMBL" id="BTCL01000004">
    <property type="protein sequence ID" value="GMK44468.1"/>
    <property type="molecule type" value="Genomic_DNA"/>
</dbReference>
<evidence type="ECO:0008006" key="4">
    <source>
        <dbReference type="Google" id="ProtNLM"/>
    </source>
</evidence>
<evidence type="ECO:0000256" key="1">
    <source>
        <dbReference type="SAM" id="Phobius"/>
    </source>
</evidence>
<sequence length="74" mass="8764">MKEKEEWEKEESSASSTVVNFNEATDHYQKIMGVPSQRADLKSMPKALRWFSYFFYTVIILGAILFLVSWFIHR</sequence>
<proteinExistence type="predicted"/>
<comment type="caution">
    <text evidence="2">The sequence shown here is derived from an EMBL/GenBank/DDBJ whole genome shotgun (WGS) entry which is preliminary data.</text>
</comment>
<keyword evidence="1" id="KW-1133">Transmembrane helix</keyword>
<name>A0ABQ6NIU3_9BACL</name>
<evidence type="ECO:0000313" key="3">
    <source>
        <dbReference type="Proteomes" id="UP001285921"/>
    </source>
</evidence>
<protein>
    <recommendedName>
        <fullName evidence="4">Amino acid transporter</fullName>
    </recommendedName>
</protein>
<organism evidence="2 3">
    <name type="scientific">Paenibacillus glycanilyticus</name>
    <dbReference type="NCBI Taxonomy" id="126569"/>
    <lineage>
        <taxon>Bacteria</taxon>
        <taxon>Bacillati</taxon>
        <taxon>Bacillota</taxon>
        <taxon>Bacilli</taxon>
        <taxon>Bacillales</taxon>
        <taxon>Paenibacillaceae</taxon>
        <taxon>Paenibacillus</taxon>
    </lineage>
</organism>
<accession>A0ABQ6NIU3</accession>
<reference evidence="2 3" key="1">
    <citation type="submission" date="2023-05" db="EMBL/GenBank/DDBJ databases">
        <title>Draft genome of Paenibacillus sp. CCS26.</title>
        <authorList>
            <person name="Akita H."/>
            <person name="Shinto Y."/>
            <person name="Kimura Z."/>
        </authorList>
    </citation>
    <scope>NUCLEOTIDE SEQUENCE [LARGE SCALE GENOMIC DNA]</scope>
    <source>
        <strain evidence="2 3">CCS26</strain>
    </source>
</reference>
<keyword evidence="1" id="KW-0812">Transmembrane</keyword>
<dbReference type="Proteomes" id="UP001285921">
    <property type="component" value="Unassembled WGS sequence"/>
</dbReference>
<feature type="transmembrane region" description="Helical" evidence="1">
    <location>
        <begin position="50"/>
        <end position="72"/>
    </location>
</feature>
<keyword evidence="1" id="KW-0472">Membrane</keyword>